<dbReference type="RefSeq" id="WP_156408090.1">
    <property type="nucleotide sequence ID" value="NZ_CP083370.1"/>
</dbReference>
<protein>
    <submittedName>
        <fullName evidence="1">Uncharacterized protein</fullName>
    </submittedName>
</protein>
<proteinExistence type="predicted"/>
<accession>A0AAW4FMA6</accession>
<dbReference type="AlphaFoldDB" id="A0AAW4FMA6"/>
<reference evidence="1 2" key="1">
    <citation type="submission" date="2020-01" db="EMBL/GenBank/DDBJ databases">
        <title>Draft genome assembly of Ensifer adhaerens T173.</title>
        <authorList>
            <person name="Craig J.E."/>
            <person name="Stinchcombe J.R."/>
        </authorList>
    </citation>
    <scope>NUCLEOTIDE SEQUENCE [LARGE SCALE GENOMIC DNA]</scope>
    <source>
        <strain evidence="1 2">T173</strain>
    </source>
</reference>
<gene>
    <name evidence="1" type="ORF">GFB56_15460</name>
</gene>
<dbReference type="Proteomes" id="UP000744980">
    <property type="component" value="Unassembled WGS sequence"/>
</dbReference>
<sequence>MIAPFSPGLIPIPEISIQGGVFLEPAAVEAQYYAVALRAIYSVARLIGRAKVAVAL</sequence>
<comment type="caution">
    <text evidence="1">The sequence shown here is derived from an EMBL/GenBank/DDBJ whole genome shotgun (WGS) entry which is preliminary data.</text>
</comment>
<evidence type="ECO:0000313" key="2">
    <source>
        <dbReference type="Proteomes" id="UP000744980"/>
    </source>
</evidence>
<evidence type="ECO:0000313" key="1">
    <source>
        <dbReference type="EMBL" id="MBM3092203.1"/>
    </source>
</evidence>
<organism evidence="1 2">
    <name type="scientific">Ensifer canadensis</name>
    <dbReference type="NCBI Taxonomy" id="555315"/>
    <lineage>
        <taxon>Bacteria</taxon>
        <taxon>Pseudomonadati</taxon>
        <taxon>Pseudomonadota</taxon>
        <taxon>Alphaproteobacteria</taxon>
        <taxon>Hyphomicrobiales</taxon>
        <taxon>Rhizobiaceae</taxon>
        <taxon>Sinorhizobium/Ensifer group</taxon>
        <taxon>Ensifer</taxon>
    </lineage>
</organism>
<dbReference type="EMBL" id="WXFA01000008">
    <property type="protein sequence ID" value="MBM3092203.1"/>
    <property type="molecule type" value="Genomic_DNA"/>
</dbReference>
<name>A0AAW4FMA6_9HYPH</name>
<keyword evidence="2" id="KW-1185">Reference proteome</keyword>